<organism evidence="2 3">
    <name type="scientific">Fimbriimonas ginsengisoli</name>
    <dbReference type="NCBI Taxonomy" id="1005039"/>
    <lineage>
        <taxon>Bacteria</taxon>
        <taxon>Bacillati</taxon>
        <taxon>Armatimonadota</taxon>
        <taxon>Fimbriimonadia</taxon>
        <taxon>Fimbriimonadales</taxon>
        <taxon>Fimbriimonadaceae</taxon>
        <taxon>Fimbriimonas</taxon>
    </lineage>
</organism>
<dbReference type="AlphaFoldDB" id="A0A931PTM1"/>
<dbReference type="PANTHER" id="PTHR32305">
    <property type="match status" value="1"/>
</dbReference>
<reference evidence="2" key="1">
    <citation type="submission" date="2020-07" db="EMBL/GenBank/DDBJ databases">
        <title>Huge and variable diversity of episymbiotic CPR bacteria and DPANN archaea in groundwater ecosystems.</title>
        <authorList>
            <person name="He C.Y."/>
            <person name="Keren R."/>
            <person name="Whittaker M."/>
            <person name="Farag I.F."/>
            <person name="Doudna J."/>
            <person name="Cate J.H.D."/>
            <person name="Banfield J.F."/>
        </authorList>
    </citation>
    <scope>NUCLEOTIDE SEQUENCE</scope>
    <source>
        <strain evidence="2">NC_groundwater_17_Pr7_B-0.1um_64_12</strain>
    </source>
</reference>
<protein>
    <recommendedName>
        <fullName evidence="4">RHS repeat-associated core domain-containing protein</fullName>
    </recommendedName>
</protein>
<dbReference type="NCBIfam" id="TIGR03696">
    <property type="entry name" value="Rhs_assc_core"/>
    <property type="match status" value="1"/>
</dbReference>
<dbReference type="InterPro" id="IPR022385">
    <property type="entry name" value="Rhs_assc_core"/>
</dbReference>
<name>A0A931PTM1_FIMGI</name>
<gene>
    <name evidence="2" type="ORF">HYR64_05320</name>
</gene>
<feature type="compositionally biased region" description="Pro residues" evidence="1">
    <location>
        <begin position="204"/>
        <end position="221"/>
    </location>
</feature>
<evidence type="ECO:0000256" key="1">
    <source>
        <dbReference type="SAM" id="MobiDB-lite"/>
    </source>
</evidence>
<dbReference type="PANTHER" id="PTHR32305:SF15">
    <property type="entry name" value="PROTEIN RHSA-RELATED"/>
    <property type="match status" value="1"/>
</dbReference>
<comment type="caution">
    <text evidence="2">The sequence shown here is derived from an EMBL/GenBank/DDBJ whole genome shotgun (WGS) entry which is preliminary data.</text>
</comment>
<feature type="compositionally biased region" description="Basic and acidic residues" evidence="1">
    <location>
        <begin position="173"/>
        <end position="189"/>
    </location>
</feature>
<sequence length="229" mass="24869">HAERLGSNVMETDSSQSATATKSYDAFGLLIASSGSSSSPFGYVGQQGYQSDADSGLMLLGHRYYDPSTGRSLTRDRAKNGRNWYDYCANKPTKCVDRDGQVPAVIAIALVDPEPISKTIFIVAAAVVTLWCIFKLSHLEDSPVHPPDSGPPGGTIRGPRTTRRYNDKGWPQVDRDWDPREDPPDHSHDWPGGPAHEGGRRLPRPPIGDDPPPPWRAPGQPPYSGGGGW</sequence>
<feature type="non-terminal residue" evidence="2">
    <location>
        <position position="1"/>
    </location>
</feature>
<evidence type="ECO:0000313" key="2">
    <source>
        <dbReference type="EMBL" id="MBI1756509.1"/>
    </source>
</evidence>
<dbReference type="EMBL" id="JACOSL010000033">
    <property type="protein sequence ID" value="MBI1756509.1"/>
    <property type="molecule type" value="Genomic_DNA"/>
</dbReference>
<dbReference type="Gene3D" id="2.180.10.10">
    <property type="entry name" value="RHS repeat-associated core"/>
    <property type="match status" value="1"/>
</dbReference>
<proteinExistence type="predicted"/>
<feature type="region of interest" description="Disordered" evidence="1">
    <location>
        <begin position="142"/>
        <end position="229"/>
    </location>
</feature>
<dbReference type="Proteomes" id="UP000727962">
    <property type="component" value="Unassembled WGS sequence"/>
</dbReference>
<evidence type="ECO:0008006" key="4">
    <source>
        <dbReference type="Google" id="ProtNLM"/>
    </source>
</evidence>
<dbReference type="InterPro" id="IPR050708">
    <property type="entry name" value="T6SS_VgrG/RHS"/>
</dbReference>
<accession>A0A931PTM1</accession>
<evidence type="ECO:0000313" key="3">
    <source>
        <dbReference type="Proteomes" id="UP000727962"/>
    </source>
</evidence>